<gene>
    <name evidence="5" type="primary">recX</name>
    <name evidence="9" type="ORF">CLV34_0213</name>
</gene>
<keyword evidence="4 5" id="KW-0963">Cytoplasm</keyword>
<organism evidence="9 10">
    <name type="scientific">Luteimicrobium subarcticum</name>
    <dbReference type="NCBI Taxonomy" id="620910"/>
    <lineage>
        <taxon>Bacteria</taxon>
        <taxon>Bacillati</taxon>
        <taxon>Actinomycetota</taxon>
        <taxon>Actinomycetes</taxon>
        <taxon>Micrococcales</taxon>
        <taxon>Luteimicrobium</taxon>
    </lineage>
</organism>
<evidence type="ECO:0000313" key="10">
    <source>
        <dbReference type="Proteomes" id="UP000231586"/>
    </source>
</evidence>
<dbReference type="InterPro" id="IPR003783">
    <property type="entry name" value="Regulatory_RecX"/>
</dbReference>
<dbReference type="Pfam" id="PF21981">
    <property type="entry name" value="RecX_HTH3"/>
    <property type="match status" value="1"/>
</dbReference>
<evidence type="ECO:0000256" key="1">
    <source>
        <dbReference type="ARBA" id="ARBA00004496"/>
    </source>
</evidence>
<feature type="domain" description="RecX third three-helical" evidence="7">
    <location>
        <begin position="106"/>
        <end position="153"/>
    </location>
</feature>
<evidence type="ECO:0000259" key="7">
    <source>
        <dbReference type="Pfam" id="PF21981"/>
    </source>
</evidence>
<evidence type="ECO:0000259" key="8">
    <source>
        <dbReference type="Pfam" id="PF21982"/>
    </source>
</evidence>
<dbReference type="InterPro" id="IPR053924">
    <property type="entry name" value="RecX_HTH_2nd"/>
</dbReference>
<dbReference type="Proteomes" id="UP000231586">
    <property type="component" value="Unassembled WGS sequence"/>
</dbReference>
<comment type="similarity">
    <text evidence="2 5">Belongs to the RecX family.</text>
</comment>
<dbReference type="GO" id="GO:0005737">
    <property type="term" value="C:cytoplasm"/>
    <property type="evidence" value="ECO:0007669"/>
    <property type="project" value="UniProtKB-SubCell"/>
</dbReference>
<dbReference type="AlphaFoldDB" id="A0A2M8WTW4"/>
<dbReference type="InterPro" id="IPR036388">
    <property type="entry name" value="WH-like_DNA-bd_sf"/>
</dbReference>
<dbReference type="Pfam" id="PF02631">
    <property type="entry name" value="RecX_HTH2"/>
    <property type="match status" value="1"/>
</dbReference>
<dbReference type="GO" id="GO:0006282">
    <property type="term" value="P:regulation of DNA repair"/>
    <property type="evidence" value="ECO:0007669"/>
    <property type="project" value="UniProtKB-UniRule"/>
</dbReference>
<proteinExistence type="inferred from homology"/>
<comment type="function">
    <text evidence="5">Modulates RecA activity.</text>
</comment>
<evidence type="ECO:0000256" key="2">
    <source>
        <dbReference type="ARBA" id="ARBA00009695"/>
    </source>
</evidence>
<dbReference type="OrthoDB" id="5244465at2"/>
<dbReference type="Pfam" id="PF21982">
    <property type="entry name" value="RecX_HTH1"/>
    <property type="match status" value="1"/>
</dbReference>
<evidence type="ECO:0000256" key="3">
    <source>
        <dbReference type="ARBA" id="ARBA00018111"/>
    </source>
</evidence>
<comment type="caution">
    <text evidence="9">The sequence shown here is derived from an EMBL/GenBank/DDBJ whole genome shotgun (WGS) entry which is preliminary data.</text>
</comment>
<dbReference type="RefSeq" id="WP_157803647.1">
    <property type="nucleotide sequence ID" value="NZ_PGTZ01000006.1"/>
</dbReference>
<dbReference type="PANTHER" id="PTHR33602">
    <property type="entry name" value="REGULATORY PROTEIN RECX FAMILY PROTEIN"/>
    <property type="match status" value="1"/>
</dbReference>
<sequence>MPTGSREDQLEAARAVALRILSGAPRSAKQLGDSLRQRGHADDVVEEIVERYVDVGLLDDAALAGMVTRSRLAERGLSRRGIAADLRRRGIGDDDIAGALEQVDDDTELEAARTVARARLRRTVGLDRDVRVRRAVGTLARKGYSPGLALRVVSEELGVERDELADASDLDDA</sequence>
<evidence type="ECO:0000259" key="6">
    <source>
        <dbReference type="Pfam" id="PF02631"/>
    </source>
</evidence>
<dbReference type="PANTHER" id="PTHR33602:SF1">
    <property type="entry name" value="REGULATORY PROTEIN RECX FAMILY PROTEIN"/>
    <property type="match status" value="1"/>
</dbReference>
<name>A0A2M8WTW4_9MICO</name>
<dbReference type="InterPro" id="IPR053926">
    <property type="entry name" value="RecX_HTH_1st"/>
</dbReference>
<comment type="subcellular location">
    <subcellularLocation>
        <location evidence="1 5">Cytoplasm</location>
    </subcellularLocation>
</comment>
<accession>A0A2M8WTW4</accession>
<dbReference type="HAMAP" id="MF_01114">
    <property type="entry name" value="RecX"/>
    <property type="match status" value="1"/>
</dbReference>
<feature type="domain" description="RecX second three-helical" evidence="6">
    <location>
        <begin position="59"/>
        <end position="100"/>
    </location>
</feature>
<keyword evidence="10" id="KW-1185">Reference proteome</keyword>
<evidence type="ECO:0000256" key="5">
    <source>
        <dbReference type="HAMAP-Rule" id="MF_01114"/>
    </source>
</evidence>
<dbReference type="InterPro" id="IPR053925">
    <property type="entry name" value="RecX_HTH_3rd"/>
</dbReference>
<protein>
    <recommendedName>
        <fullName evidence="3 5">Regulatory protein RecX</fullName>
    </recommendedName>
</protein>
<feature type="domain" description="RecX first three-helical" evidence="8">
    <location>
        <begin position="13"/>
        <end position="51"/>
    </location>
</feature>
<dbReference type="EMBL" id="PGTZ01000006">
    <property type="protein sequence ID" value="PJI94377.1"/>
    <property type="molecule type" value="Genomic_DNA"/>
</dbReference>
<evidence type="ECO:0000313" key="9">
    <source>
        <dbReference type="EMBL" id="PJI94377.1"/>
    </source>
</evidence>
<dbReference type="Gene3D" id="1.10.10.10">
    <property type="entry name" value="Winged helix-like DNA-binding domain superfamily/Winged helix DNA-binding domain"/>
    <property type="match status" value="2"/>
</dbReference>
<evidence type="ECO:0000256" key="4">
    <source>
        <dbReference type="ARBA" id="ARBA00022490"/>
    </source>
</evidence>
<reference evidence="9 10" key="1">
    <citation type="submission" date="2017-11" db="EMBL/GenBank/DDBJ databases">
        <title>Genomic Encyclopedia of Archaeal and Bacterial Type Strains, Phase II (KMG-II): From Individual Species to Whole Genera.</title>
        <authorList>
            <person name="Goeker M."/>
        </authorList>
    </citation>
    <scope>NUCLEOTIDE SEQUENCE [LARGE SCALE GENOMIC DNA]</scope>
    <source>
        <strain evidence="9 10">DSM 22413</strain>
    </source>
</reference>